<comment type="caution">
    <text evidence="12">The sequence shown here is derived from an EMBL/GenBank/DDBJ whole genome shotgun (WGS) entry which is preliminary data.</text>
</comment>
<feature type="transmembrane region" description="Helical" evidence="10">
    <location>
        <begin position="177"/>
        <end position="197"/>
    </location>
</feature>
<comment type="subcellular location">
    <subcellularLocation>
        <location evidence="1">Membrane</location>
        <topology evidence="1">Multi-pass membrane protein</topology>
    </subcellularLocation>
</comment>
<dbReference type="InterPro" id="IPR006153">
    <property type="entry name" value="Cation/H_exchanger_TM"/>
</dbReference>
<dbReference type="Proteomes" id="UP000886043">
    <property type="component" value="Unassembled WGS sequence"/>
</dbReference>
<feature type="transmembrane region" description="Helical" evidence="10">
    <location>
        <begin position="28"/>
        <end position="49"/>
    </location>
</feature>
<dbReference type="PANTHER" id="PTHR43562">
    <property type="entry name" value="NAPA-TYPE SODIUM/HYDROGEN ANTIPORTER"/>
    <property type="match status" value="1"/>
</dbReference>
<dbReference type="AlphaFoldDB" id="A0A7C3CWH3"/>
<organism evidence="12">
    <name type="scientific">Thermosulfurimonas dismutans</name>
    <dbReference type="NCBI Taxonomy" id="999894"/>
    <lineage>
        <taxon>Bacteria</taxon>
        <taxon>Pseudomonadati</taxon>
        <taxon>Thermodesulfobacteriota</taxon>
        <taxon>Thermodesulfobacteria</taxon>
        <taxon>Thermodesulfobacteriales</taxon>
        <taxon>Thermodesulfobacteriaceae</taxon>
        <taxon>Thermosulfurimonas</taxon>
    </lineage>
</organism>
<evidence type="ECO:0000256" key="8">
    <source>
        <dbReference type="ARBA" id="ARBA00023136"/>
    </source>
</evidence>
<dbReference type="PANTHER" id="PTHR43562:SF3">
    <property type="entry name" value="SODIUM ION_PROTON EXCHANGER (EUROFUNG)"/>
    <property type="match status" value="1"/>
</dbReference>
<feature type="transmembrane region" description="Helical" evidence="10">
    <location>
        <begin position="116"/>
        <end position="135"/>
    </location>
</feature>
<evidence type="ECO:0000256" key="1">
    <source>
        <dbReference type="ARBA" id="ARBA00004141"/>
    </source>
</evidence>
<keyword evidence="9" id="KW-0739">Sodium transport</keyword>
<evidence type="ECO:0000256" key="5">
    <source>
        <dbReference type="ARBA" id="ARBA00022989"/>
    </source>
</evidence>
<accession>A0A7C3CWH3</accession>
<dbReference type="GO" id="GO:0015297">
    <property type="term" value="F:antiporter activity"/>
    <property type="evidence" value="ECO:0007669"/>
    <property type="project" value="UniProtKB-KW"/>
</dbReference>
<evidence type="ECO:0000256" key="7">
    <source>
        <dbReference type="ARBA" id="ARBA00023065"/>
    </source>
</evidence>
<feature type="transmembrane region" description="Helical" evidence="10">
    <location>
        <begin position="54"/>
        <end position="72"/>
    </location>
</feature>
<feature type="transmembrane region" description="Helical" evidence="10">
    <location>
        <begin position="327"/>
        <end position="351"/>
    </location>
</feature>
<sequence>MGSHFLLDLLLVLSGAWALGYLAQWLGLPVMLGELAAGLLLGPTVLGLIKPSEALDLLAELGIFLAMFYAGLEMDPRELVEHFRPSVAVALGGFFLPFVLGAGVIYLLGGTVYQSLFVGMGTSITAIAVQAVILQSLRIHRTQLGHIIIGAALVDDVLALITLSFLIGLVRRGQPDLAGMTLLALKVLLFFGLTILIGEFLVPRVAGRITDEGGKALTFALLVALIMAYLAERAGLHQVIGAFLAGQFVRREILRPEVYENISRYFYGLSYGFLLPVFFVTLGFQLHWSMEPRFWLLAGLITAVAVIGKFAGAGLGLRIFGFGFWECLVVGAGMNGRGAVELIVAAVAMNLSQDLLSRGVISAPLLTPSQFSALVIMAFLTTFMAPIVLKWAALRACRGSERAEFCRLLREARREPAAG</sequence>
<feature type="transmembrane region" description="Helical" evidence="10">
    <location>
        <begin position="147"/>
        <end position="170"/>
    </location>
</feature>
<keyword evidence="2" id="KW-0813">Transport</keyword>
<dbReference type="GO" id="GO:1902600">
    <property type="term" value="P:proton transmembrane transport"/>
    <property type="evidence" value="ECO:0007669"/>
    <property type="project" value="InterPro"/>
</dbReference>
<keyword evidence="5 10" id="KW-1133">Transmembrane helix</keyword>
<evidence type="ECO:0000259" key="11">
    <source>
        <dbReference type="Pfam" id="PF00999"/>
    </source>
</evidence>
<reference evidence="12" key="1">
    <citation type="journal article" date="2020" name="mSystems">
        <title>Genome- and Community-Level Interaction Insights into Carbon Utilization and Element Cycling Functions of Hydrothermarchaeota in Hydrothermal Sediment.</title>
        <authorList>
            <person name="Zhou Z."/>
            <person name="Liu Y."/>
            <person name="Xu W."/>
            <person name="Pan J."/>
            <person name="Luo Z.H."/>
            <person name="Li M."/>
        </authorList>
    </citation>
    <scope>NUCLEOTIDE SEQUENCE [LARGE SCALE GENOMIC DNA]</scope>
    <source>
        <strain evidence="12">HyVt-483</strain>
    </source>
</reference>
<evidence type="ECO:0000256" key="6">
    <source>
        <dbReference type="ARBA" id="ARBA00023053"/>
    </source>
</evidence>
<keyword evidence="3" id="KW-0050">Antiport</keyword>
<dbReference type="EMBL" id="DRMH01000012">
    <property type="protein sequence ID" value="HFC97028.1"/>
    <property type="molecule type" value="Genomic_DNA"/>
</dbReference>
<feature type="transmembrane region" description="Helical" evidence="10">
    <location>
        <begin position="294"/>
        <end position="315"/>
    </location>
</feature>
<feature type="transmembrane region" description="Helical" evidence="10">
    <location>
        <begin position="217"/>
        <end position="244"/>
    </location>
</feature>
<keyword evidence="8 10" id="KW-0472">Membrane</keyword>
<protein>
    <submittedName>
        <fullName evidence="12">Cation:proton antiporter</fullName>
    </submittedName>
</protein>
<evidence type="ECO:0000313" key="12">
    <source>
        <dbReference type="EMBL" id="HFC97028.1"/>
    </source>
</evidence>
<feature type="transmembrane region" description="Helical" evidence="10">
    <location>
        <begin position="265"/>
        <end position="288"/>
    </location>
</feature>
<evidence type="ECO:0000256" key="10">
    <source>
        <dbReference type="SAM" id="Phobius"/>
    </source>
</evidence>
<feature type="transmembrane region" description="Helical" evidence="10">
    <location>
        <begin position="87"/>
        <end position="109"/>
    </location>
</feature>
<keyword evidence="7" id="KW-0406">Ion transport</keyword>
<keyword evidence="6" id="KW-0915">Sodium</keyword>
<evidence type="ECO:0000256" key="3">
    <source>
        <dbReference type="ARBA" id="ARBA00022449"/>
    </source>
</evidence>
<name>A0A7C3CWH3_9BACT</name>
<dbReference type="Pfam" id="PF00999">
    <property type="entry name" value="Na_H_Exchanger"/>
    <property type="match status" value="1"/>
</dbReference>
<dbReference type="Gene3D" id="1.20.1530.20">
    <property type="match status" value="1"/>
</dbReference>
<feature type="transmembrane region" description="Helical" evidence="10">
    <location>
        <begin position="371"/>
        <end position="392"/>
    </location>
</feature>
<evidence type="ECO:0000256" key="9">
    <source>
        <dbReference type="ARBA" id="ARBA00023201"/>
    </source>
</evidence>
<dbReference type="InterPro" id="IPR038770">
    <property type="entry name" value="Na+/solute_symporter_sf"/>
</dbReference>
<evidence type="ECO:0000256" key="4">
    <source>
        <dbReference type="ARBA" id="ARBA00022692"/>
    </source>
</evidence>
<keyword evidence="4 10" id="KW-0812">Transmembrane</keyword>
<feature type="domain" description="Cation/H+ exchanger transmembrane" evidence="11">
    <location>
        <begin position="17"/>
        <end position="392"/>
    </location>
</feature>
<dbReference type="GO" id="GO:0016020">
    <property type="term" value="C:membrane"/>
    <property type="evidence" value="ECO:0007669"/>
    <property type="project" value="UniProtKB-SubCell"/>
</dbReference>
<gene>
    <name evidence="12" type="ORF">ENJ40_01030</name>
</gene>
<evidence type="ECO:0000256" key="2">
    <source>
        <dbReference type="ARBA" id="ARBA00022448"/>
    </source>
</evidence>
<proteinExistence type="predicted"/>
<dbReference type="GO" id="GO:0006814">
    <property type="term" value="P:sodium ion transport"/>
    <property type="evidence" value="ECO:0007669"/>
    <property type="project" value="UniProtKB-KW"/>
</dbReference>